<gene>
    <name evidence="2" type="ORF">MUB46_03795</name>
</gene>
<dbReference type="EMBL" id="JALIDZ010000002">
    <property type="protein sequence ID" value="MCT8970974.1"/>
    <property type="molecule type" value="Genomic_DNA"/>
</dbReference>
<name>A0AAW5QU13_9HYPH</name>
<sequence length="78" mass="8603">MAERSKQTRAQAEVAFRKAQKAERDKDKSSAMQEYESGIEATRKKTARLKELRLAKEAEDAKAAAKGAAKKKKPAPKG</sequence>
<evidence type="ECO:0000313" key="2">
    <source>
        <dbReference type="EMBL" id="MCT8970974.1"/>
    </source>
</evidence>
<dbReference type="AlphaFoldDB" id="A0AAW5QU13"/>
<evidence type="ECO:0000256" key="1">
    <source>
        <dbReference type="SAM" id="MobiDB-lite"/>
    </source>
</evidence>
<proteinExistence type="predicted"/>
<accession>A0AAW5QU13</accession>
<evidence type="ECO:0000313" key="3">
    <source>
        <dbReference type="Proteomes" id="UP001320898"/>
    </source>
</evidence>
<protein>
    <submittedName>
        <fullName evidence="2">Uncharacterized protein</fullName>
    </submittedName>
</protein>
<organism evidence="2 3">
    <name type="scientific">Microbaculum marinisediminis</name>
    <dbReference type="NCBI Taxonomy" id="2931392"/>
    <lineage>
        <taxon>Bacteria</taxon>
        <taxon>Pseudomonadati</taxon>
        <taxon>Pseudomonadota</taxon>
        <taxon>Alphaproteobacteria</taxon>
        <taxon>Hyphomicrobiales</taxon>
        <taxon>Tepidamorphaceae</taxon>
        <taxon>Microbaculum</taxon>
    </lineage>
</organism>
<feature type="compositionally biased region" description="Basic and acidic residues" evidence="1">
    <location>
        <begin position="20"/>
        <end position="29"/>
    </location>
</feature>
<comment type="caution">
    <text evidence="2">The sequence shown here is derived from an EMBL/GenBank/DDBJ whole genome shotgun (WGS) entry which is preliminary data.</text>
</comment>
<feature type="region of interest" description="Disordered" evidence="1">
    <location>
        <begin position="56"/>
        <end position="78"/>
    </location>
</feature>
<feature type="region of interest" description="Disordered" evidence="1">
    <location>
        <begin position="1"/>
        <end position="44"/>
    </location>
</feature>
<feature type="compositionally biased region" description="Basic residues" evidence="1">
    <location>
        <begin position="68"/>
        <end position="78"/>
    </location>
</feature>
<reference evidence="2 3" key="1">
    <citation type="submission" date="2022-04" db="EMBL/GenBank/DDBJ databases">
        <authorList>
            <person name="Ye Y.-Q."/>
            <person name="Du Z.-J."/>
        </authorList>
    </citation>
    <scope>NUCLEOTIDE SEQUENCE [LARGE SCALE GENOMIC DNA]</scope>
    <source>
        <strain evidence="2 3">A6E488</strain>
    </source>
</reference>
<dbReference type="Proteomes" id="UP001320898">
    <property type="component" value="Unassembled WGS sequence"/>
</dbReference>
<keyword evidence="3" id="KW-1185">Reference proteome</keyword>
<dbReference type="RefSeq" id="WP_261614551.1">
    <property type="nucleotide sequence ID" value="NZ_JALIDZ010000002.1"/>
</dbReference>